<gene>
    <name evidence="3" type="primary">LOC111357057</name>
</gene>
<dbReference type="RefSeq" id="XP_022827357.1">
    <property type="nucleotide sequence ID" value="XM_022971589.1"/>
</dbReference>
<evidence type="ECO:0000256" key="1">
    <source>
        <dbReference type="SAM" id="SignalP"/>
    </source>
</evidence>
<accession>A0A9J7EG15</accession>
<name>A0A9J7EG15_SPOLT</name>
<reference evidence="3" key="1">
    <citation type="submission" date="2025-08" db="UniProtKB">
        <authorList>
            <consortium name="RefSeq"/>
        </authorList>
    </citation>
    <scope>IDENTIFICATION</scope>
    <source>
        <strain evidence="3">Ishihara</strain>
        <tissue evidence="3">Whole body</tissue>
    </source>
</reference>
<dbReference type="Proteomes" id="UP000301870">
    <property type="component" value="Chromosome 24"/>
</dbReference>
<evidence type="ECO:0000313" key="2">
    <source>
        <dbReference type="Proteomes" id="UP000301870"/>
    </source>
</evidence>
<keyword evidence="2" id="KW-1185">Reference proteome</keyword>
<dbReference type="GeneID" id="111357057"/>
<dbReference type="KEGG" id="sliu:111357057"/>
<sequence length="162" mass="18435">MLNGIVTFLLFILVKMCLTQNSNYFGQLEPFTPEDFNQKPVIDGPGICHSSNIKCLANLKPHEVDVCAFVKNEGLIDFDFICSIYFENCERQTKAGHNMMYSYGVRNDDDFIYQNGLMHDCKFYFKMAKNAAHAVQIYFEAGAEGPEYYAHEGGDMDPNILV</sequence>
<protein>
    <submittedName>
        <fullName evidence="3">Uncharacterized protein LOC111357057</fullName>
    </submittedName>
</protein>
<evidence type="ECO:0000313" key="3">
    <source>
        <dbReference type="RefSeq" id="XP_022827357.1"/>
    </source>
</evidence>
<feature type="chain" id="PRO_5039926905" evidence="1">
    <location>
        <begin position="20"/>
        <end position="162"/>
    </location>
</feature>
<organism evidence="2 3">
    <name type="scientific">Spodoptera litura</name>
    <name type="common">Asian cotton leafworm</name>
    <dbReference type="NCBI Taxonomy" id="69820"/>
    <lineage>
        <taxon>Eukaryota</taxon>
        <taxon>Metazoa</taxon>
        <taxon>Ecdysozoa</taxon>
        <taxon>Arthropoda</taxon>
        <taxon>Hexapoda</taxon>
        <taxon>Insecta</taxon>
        <taxon>Pterygota</taxon>
        <taxon>Neoptera</taxon>
        <taxon>Endopterygota</taxon>
        <taxon>Lepidoptera</taxon>
        <taxon>Glossata</taxon>
        <taxon>Ditrysia</taxon>
        <taxon>Noctuoidea</taxon>
        <taxon>Noctuidae</taxon>
        <taxon>Amphipyrinae</taxon>
        <taxon>Spodoptera</taxon>
    </lineage>
</organism>
<dbReference type="AlphaFoldDB" id="A0A9J7EG15"/>
<proteinExistence type="predicted"/>
<keyword evidence="1" id="KW-0732">Signal</keyword>
<feature type="signal peptide" evidence="1">
    <location>
        <begin position="1"/>
        <end position="19"/>
    </location>
</feature>